<dbReference type="Proteomes" id="UP001281761">
    <property type="component" value="Unassembled WGS sequence"/>
</dbReference>
<evidence type="ECO:0000313" key="5">
    <source>
        <dbReference type="Proteomes" id="UP001281761"/>
    </source>
</evidence>
<dbReference type="InterPro" id="IPR011992">
    <property type="entry name" value="EF-hand-dom_pair"/>
</dbReference>
<feature type="region of interest" description="Disordered" evidence="2">
    <location>
        <begin position="1"/>
        <end position="20"/>
    </location>
</feature>
<dbReference type="Gene3D" id="1.10.238.10">
    <property type="entry name" value="EF-hand"/>
    <property type="match status" value="1"/>
</dbReference>
<evidence type="ECO:0000259" key="3">
    <source>
        <dbReference type="PROSITE" id="PS50222"/>
    </source>
</evidence>
<dbReference type="SUPFAM" id="SSF47473">
    <property type="entry name" value="EF-hand"/>
    <property type="match status" value="1"/>
</dbReference>
<dbReference type="InterPro" id="IPR050230">
    <property type="entry name" value="CALM/Myosin/TropC-like"/>
</dbReference>
<evidence type="ECO:0000313" key="4">
    <source>
        <dbReference type="EMBL" id="KAK2964928.1"/>
    </source>
</evidence>
<protein>
    <submittedName>
        <fullName evidence="4">Ca2+-binding protein/EF-hand superfamily protein</fullName>
    </submittedName>
</protein>
<sequence>MASTKTRATQSGSKGGRQQVTELQREEIRKAFDCFDTDGSGSVNAFTALKVTLTVLGFQPKKADIRKLLQKERSDVIIDDNTLLDFNTFLDIVTEMMGTPPPERELYKAYHEMGGINPQTGEDRGLGVDELRIVAEERLGLKRGTQRMTDEELQEMVFQTLPKETQVLVMQGKIPLEQQRINLPDFLRMMKKTGQC</sequence>
<feature type="domain" description="EF-hand" evidence="3">
    <location>
        <begin position="23"/>
        <end position="59"/>
    </location>
</feature>
<reference evidence="4 5" key="1">
    <citation type="journal article" date="2022" name="bioRxiv">
        <title>Genomics of Preaxostyla Flagellates Illuminates Evolutionary Transitions and the Path Towards Mitochondrial Loss.</title>
        <authorList>
            <person name="Novak L.V.F."/>
            <person name="Treitli S.C."/>
            <person name="Pyrih J."/>
            <person name="Halakuc P."/>
            <person name="Pipaliya S.V."/>
            <person name="Vacek V."/>
            <person name="Brzon O."/>
            <person name="Soukal P."/>
            <person name="Eme L."/>
            <person name="Dacks J.B."/>
            <person name="Karnkowska A."/>
            <person name="Elias M."/>
            <person name="Hampl V."/>
        </authorList>
    </citation>
    <scope>NUCLEOTIDE SEQUENCE [LARGE SCALE GENOMIC DNA]</scope>
    <source>
        <strain evidence="4">NAU3</strain>
        <tissue evidence="4">Gut</tissue>
    </source>
</reference>
<proteinExistence type="predicted"/>
<dbReference type="InterPro" id="IPR002048">
    <property type="entry name" value="EF_hand_dom"/>
</dbReference>
<comment type="caution">
    <text evidence="4">The sequence shown here is derived from an EMBL/GenBank/DDBJ whole genome shotgun (WGS) entry which is preliminary data.</text>
</comment>
<name>A0ABQ9YMF5_9EUKA</name>
<keyword evidence="1" id="KW-0677">Repeat</keyword>
<evidence type="ECO:0000256" key="2">
    <source>
        <dbReference type="SAM" id="MobiDB-lite"/>
    </source>
</evidence>
<gene>
    <name evidence="4" type="ORF">BLNAU_229</name>
</gene>
<dbReference type="PANTHER" id="PTHR23048:SF0">
    <property type="entry name" value="CALMODULIN LIKE 3"/>
    <property type="match status" value="1"/>
</dbReference>
<keyword evidence="5" id="KW-1185">Reference proteome</keyword>
<dbReference type="PROSITE" id="PS50222">
    <property type="entry name" value="EF_HAND_2"/>
    <property type="match status" value="1"/>
</dbReference>
<dbReference type="EMBL" id="JARBJD010000001">
    <property type="protein sequence ID" value="KAK2964928.1"/>
    <property type="molecule type" value="Genomic_DNA"/>
</dbReference>
<dbReference type="PANTHER" id="PTHR23048">
    <property type="entry name" value="MYOSIN LIGHT CHAIN 1, 3"/>
    <property type="match status" value="1"/>
</dbReference>
<organism evidence="4 5">
    <name type="scientific">Blattamonas nauphoetae</name>
    <dbReference type="NCBI Taxonomy" id="2049346"/>
    <lineage>
        <taxon>Eukaryota</taxon>
        <taxon>Metamonada</taxon>
        <taxon>Preaxostyla</taxon>
        <taxon>Oxymonadida</taxon>
        <taxon>Blattamonas</taxon>
    </lineage>
</organism>
<accession>A0ABQ9YMF5</accession>
<evidence type="ECO:0000256" key="1">
    <source>
        <dbReference type="ARBA" id="ARBA00022737"/>
    </source>
</evidence>